<reference evidence="7 8" key="1">
    <citation type="submission" date="2016-11" db="EMBL/GenBank/DDBJ databases">
        <authorList>
            <person name="Jaros S."/>
            <person name="Januszkiewicz K."/>
            <person name="Wedrychowicz H."/>
        </authorList>
    </citation>
    <scope>NUCLEOTIDE SEQUENCE [LARGE SCALE GENOMIC DNA]</scope>
    <source>
        <strain evidence="7 8">DSM 44666</strain>
    </source>
</reference>
<proteinExistence type="inferred from homology"/>
<evidence type="ECO:0000259" key="6">
    <source>
        <dbReference type="PROSITE" id="PS01033"/>
    </source>
</evidence>
<evidence type="ECO:0000256" key="1">
    <source>
        <dbReference type="ARBA" id="ARBA00022617"/>
    </source>
</evidence>
<accession>A0A1M4SXN8</accession>
<dbReference type="InterPro" id="IPR000971">
    <property type="entry name" value="Globin"/>
</dbReference>
<organism evidence="7 8">
    <name type="scientific">Seinonella peptonophila</name>
    <dbReference type="NCBI Taxonomy" id="112248"/>
    <lineage>
        <taxon>Bacteria</taxon>
        <taxon>Bacillati</taxon>
        <taxon>Bacillota</taxon>
        <taxon>Bacilli</taxon>
        <taxon>Bacillales</taxon>
        <taxon>Thermoactinomycetaceae</taxon>
        <taxon>Seinonella</taxon>
    </lineage>
</organism>
<dbReference type="InterPro" id="IPR012292">
    <property type="entry name" value="Globin/Proto"/>
</dbReference>
<dbReference type="Gene3D" id="1.10.490.10">
    <property type="entry name" value="Globins"/>
    <property type="match status" value="1"/>
</dbReference>
<dbReference type="GO" id="GO:0019825">
    <property type="term" value="F:oxygen binding"/>
    <property type="evidence" value="ECO:0007669"/>
    <property type="project" value="InterPro"/>
</dbReference>
<keyword evidence="1 5" id="KW-0349">Heme</keyword>
<protein>
    <submittedName>
        <fullName evidence="7">Hemoglobin-like flavoprotein</fullName>
    </submittedName>
</protein>
<evidence type="ECO:0000256" key="5">
    <source>
        <dbReference type="RuleBase" id="RU000356"/>
    </source>
</evidence>
<dbReference type="GO" id="GO:0046210">
    <property type="term" value="P:nitric oxide catabolic process"/>
    <property type="evidence" value="ECO:0007669"/>
    <property type="project" value="TreeGrafter"/>
</dbReference>
<dbReference type="InterPro" id="IPR009050">
    <property type="entry name" value="Globin-like_sf"/>
</dbReference>
<keyword evidence="8" id="KW-1185">Reference proteome</keyword>
<dbReference type="EMBL" id="FQVL01000001">
    <property type="protein sequence ID" value="SHE36983.1"/>
    <property type="molecule type" value="Genomic_DNA"/>
</dbReference>
<name>A0A1M4SXN8_9BACL</name>
<feature type="domain" description="Globin" evidence="6">
    <location>
        <begin position="1"/>
        <end position="118"/>
    </location>
</feature>
<dbReference type="GO" id="GO:0005344">
    <property type="term" value="F:oxygen carrier activity"/>
    <property type="evidence" value="ECO:0007669"/>
    <property type="project" value="UniProtKB-KW"/>
</dbReference>
<dbReference type="PANTHER" id="PTHR43396">
    <property type="entry name" value="FLAVOHEMOPROTEIN"/>
    <property type="match status" value="1"/>
</dbReference>
<dbReference type="GO" id="GO:0071949">
    <property type="term" value="F:FAD binding"/>
    <property type="evidence" value="ECO:0007669"/>
    <property type="project" value="TreeGrafter"/>
</dbReference>
<comment type="similarity">
    <text evidence="5">Belongs to the globin family.</text>
</comment>
<dbReference type="SUPFAM" id="SSF46458">
    <property type="entry name" value="Globin-like"/>
    <property type="match status" value="1"/>
</dbReference>
<evidence type="ECO:0000256" key="3">
    <source>
        <dbReference type="ARBA" id="ARBA00022723"/>
    </source>
</evidence>
<sequence>MEQILRPAFMSCYLKITLNYLIFNHANQKQGRQQTALANAVYAAAMHIDNLEEILDQVKLISHKHRSLGITPKQYPIVGENLIAAIKDVLCGADSDEIIDAWTEAYQIIANVFIQTEADLYRKSEKQSGGWKGFREFIVDRKVKESGVITSFYLKPKMEMRLPLLNPVNILV</sequence>
<dbReference type="Proteomes" id="UP000184476">
    <property type="component" value="Unassembled WGS sequence"/>
</dbReference>
<dbReference type="GO" id="GO:0020037">
    <property type="term" value="F:heme binding"/>
    <property type="evidence" value="ECO:0007669"/>
    <property type="project" value="InterPro"/>
</dbReference>
<gene>
    <name evidence="7" type="ORF">SAMN05444392_101194</name>
</gene>
<dbReference type="GO" id="GO:0046872">
    <property type="term" value="F:metal ion binding"/>
    <property type="evidence" value="ECO:0007669"/>
    <property type="project" value="UniProtKB-KW"/>
</dbReference>
<dbReference type="AlphaFoldDB" id="A0A1M4SXN8"/>
<dbReference type="STRING" id="112248.SAMN05444392_101194"/>
<dbReference type="PROSITE" id="PS01033">
    <property type="entry name" value="GLOBIN"/>
    <property type="match status" value="1"/>
</dbReference>
<keyword evidence="5" id="KW-0813">Transport</keyword>
<evidence type="ECO:0000313" key="7">
    <source>
        <dbReference type="EMBL" id="SHE36983.1"/>
    </source>
</evidence>
<evidence type="ECO:0000256" key="4">
    <source>
        <dbReference type="ARBA" id="ARBA00023004"/>
    </source>
</evidence>
<evidence type="ECO:0000313" key="8">
    <source>
        <dbReference type="Proteomes" id="UP000184476"/>
    </source>
</evidence>
<keyword evidence="4" id="KW-0408">Iron</keyword>
<dbReference type="PANTHER" id="PTHR43396:SF3">
    <property type="entry name" value="FLAVOHEMOPROTEIN"/>
    <property type="match status" value="1"/>
</dbReference>
<evidence type="ECO:0000256" key="2">
    <source>
        <dbReference type="ARBA" id="ARBA00022621"/>
    </source>
</evidence>
<keyword evidence="2 5" id="KW-0561">Oxygen transport</keyword>
<dbReference type="Pfam" id="PF00042">
    <property type="entry name" value="Globin"/>
    <property type="match status" value="1"/>
</dbReference>
<dbReference type="GO" id="GO:0071500">
    <property type="term" value="P:cellular response to nitrosative stress"/>
    <property type="evidence" value="ECO:0007669"/>
    <property type="project" value="TreeGrafter"/>
</dbReference>
<dbReference type="GO" id="GO:0008941">
    <property type="term" value="F:nitric oxide dioxygenase NAD(P)H activity"/>
    <property type="evidence" value="ECO:0007669"/>
    <property type="project" value="TreeGrafter"/>
</dbReference>
<keyword evidence="3" id="KW-0479">Metal-binding</keyword>